<organism evidence="9 10">
    <name type="scientific">Buchnera aphidicola</name>
    <name type="common">Stegophylla sp.</name>
    <dbReference type="NCBI Taxonomy" id="2315800"/>
    <lineage>
        <taxon>Bacteria</taxon>
        <taxon>Pseudomonadati</taxon>
        <taxon>Pseudomonadota</taxon>
        <taxon>Gammaproteobacteria</taxon>
        <taxon>Enterobacterales</taxon>
        <taxon>Erwiniaceae</taxon>
        <taxon>Buchnera</taxon>
    </lineage>
</organism>
<dbReference type="EC" id="3.1.26.5" evidence="6 7"/>
<evidence type="ECO:0000256" key="1">
    <source>
        <dbReference type="ARBA" id="ARBA00022694"/>
    </source>
</evidence>
<keyword evidence="4 6" id="KW-0378">Hydrolase</keyword>
<name>A0A4D6Y961_9GAMM</name>
<keyword evidence="8" id="KW-0472">Membrane</keyword>
<evidence type="ECO:0000313" key="10">
    <source>
        <dbReference type="Proteomes" id="UP000298636"/>
    </source>
</evidence>
<dbReference type="AlphaFoldDB" id="A0A4D6Y961"/>
<keyword evidence="8" id="KW-1133">Transmembrane helix</keyword>
<evidence type="ECO:0000256" key="3">
    <source>
        <dbReference type="ARBA" id="ARBA00022759"/>
    </source>
</evidence>
<dbReference type="EMBL" id="CP032998">
    <property type="protein sequence ID" value="QCI26217.1"/>
    <property type="molecule type" value="Genomic_DNA"/>
</dbReference>
<protein>
    <recommendedName>
        <fullName evidence="6 7">Ribonuclease P protein component</fullName>
        <shortName evidence="6">RNase P protein</shortName>
        <shortName evidence="6">RNaseP protein</shortName>
        <ecNumber evidence="6 7">3.1.26.5</ecNumber>
    </recommendedName>
    <alternativeName>
        <fullName evidence="6">Protein C5</fullName>
    </alternativeName>
</protein>
<feature type="transmembrane region" description="Helical" evidence="8">
    <location>
        <begin position="82"/>
        <end position="100"/>
    </location>
</feature>
<dbReference type="NCBIfam" id="TIGR00188">
    <property type="entry name" value="rnpA"/>
    <property type="match status" value="1"/>
</dbReference>
<dbReference type="InterPro" id="IPR000100">
    <property type="entry name" value="RNase_P"/>
</dbReference>
<keyword evidence="8" id="KW-0812">Transmembrane</keyword>
<proteinExistence type="inferred from homology"/>
<evidence type="ECO:0000313" key="9">
    <source>
        <dbReference type="EMBL" id="QCI26217.1"/>
    </source>
</evidence>
<dbReference type="GO" id="GO:0001682">
    <property type="term" value="P:tRNA 5'-leader removal"/>
    <property type="evidence" value="ECO:0007669"/>
    <property type="project" value="UniProtKB-UniRule"/>
</dbReference>
<evidence type="ECO:0000256" key="6">
    <source>
        <dbReference type="HAMAP-Rule" id="MF_00227"/>
    </source>
</evidence>
<keyword evidence="2 6" id="KW-0540">Nuclease</keyword>
<gene>
    <name evidence="6 9" type="primary">rnpA</name>
    <name evidence="9" type="ORF">D9V79_00065</name>
</gene>
<dbReference type="GO" id="GO:0004526">
    <property type="term" value="F:ribonuclease P activity"/>
    <property type="evidence" value="ECO:0007669"/>
    <property type="project" value="UniProtKB-UniRule"/>
</dbReference>
<evidence type="ECO:0000256" key="7">
    <source>
        <dbReference type="NCBIfam" id="TIGR00188"/>
    </source>
</evidence>
<dbReference type="Proteomes" id="UP000298636">
    <property type="component" value="Chromosome"/>
</dbReference>
<dbReference type="InterPro" id="IPR014721">
    <property type="entry name" value="Ribsml_uS5_D2-typ_fold_subgr"/>
</dbReference>
<sequence>MKLCHKLLFPRKLRLLNTYDFNYVFQKSNQITHWEIIICNRYNRYDFPRMGIIISKKFSKYSYQRNHIKRIIKEHFRFQQHYLLPLDFIIIIKSNIIFYYKQNLQTIMKYLWFRYYKYI</sequence>
<evidence type="ECO:0000256" key="8">
    <source>
        <dbReference type="SAM" id="Phobius"/>
    </source>
</evidence>
<evidence type="ECO:0000256" key="2">
    <source>
        <dbReference type="ARBA" id="ARBA00022722"/>
    </source>
</evidence>
<evidence type="ECO:0000256" key="5">
    <source>
        <dbReference type="ARBA" id="ARBA00022884"/>
    </source>
</evidence>
<keyword evidence="3 6" id="KW-0255">Endonuclease</keyword>
<dbReference type="RefSeq" id="WP_158351495.1">
    <property type="nucleotide sequence ID" value="NZ_CP032998.1"/>
</dbReference>
<dbReference type="SUPFAM" id="SSF54211">
    <property type="entry name" value="Ribosomal protein S5 domain 2-like"/>
    <property type="match status" value="1"/>
</dbReference>
<accession>A0A4D6Y961</accession>
<dbReference type="GO" id="GO:0000049">
    <property type="term" value="F:tRNA binding"/>
    <property type="evidence" value="ECO:0007669"/>
    <property type="project" value="UniProtKB-UniRule"/>
</dbReference>
<keyword evidence="1 6" id="KW-0819">tRNA processing</keyword>
<dbReference type="PANTHER" id="PTHR33992">
    <property type="entry name" value="RIBONUCLEASE P PROTEIN COMPONENT"/>
    <property type="match status" value="1"/>
</dbReference>
<keyword evidence="10" id="KW-1185">Reference proteome</keyword>
<evidence type="ECO:0000256" key="4">
    <source>
        <dbReference type="ARBA" id="ARBA00022801"/>
    </source>
</evidence>
<comment type="similarity">
    <text evidence="6">Belongs to the RnpA family.</text>
</comment>
<dbReference type="InterPro" id="IPR020568">
    <property type="entry name" value="Ribosomal_Su5_D2-typ_SF"/>
</dbReference>
<comment type="subunit">
    <text evidence="6">Consists of a catalytic RNA component (M1 or rnpB) and a protein subunit.</text>
</comment>
<dbReference type="GO" id="GO:0042781">
    <property type="term" value="F:3'-tRNA processing endoribonuclease activity"/>
    <property type="evidence" value="ECO:0007669"/>
    <property type="project" value="TreeGrafter"/>
</dbReference>
<dbReference type="Gene3D" id="3.30.230.10">
    <property type="match status" value="1"/>
</dbReference>
<dbReference type="Pfam" id="PF00825">
    <property type="entry name" value="Ribonuclease_P"/>
    <property type="match status" value="1"/>
</dbReference>
<dbReference type="PANTHER" id="PTHR33992:SF1">
    <property type="entry name" value="RIBONUCLEASE P PROTEIN COMPONENT"/>
    <property type="match status" value="1"/>
</dbReference>
<comment type="function">
    <text evidence="6">RNaseP catalyzes the removal of the 5'-leader sequence from pre-tRNA to produce the mature 5'-terminus. It can also cleave other RNA substrates such as 4.5S RNA. The protein component plays an auxiliary but essential role in vivo by binding to the 5'-leader sequence and broadening the substrate specificity of the ribozyme.</text>
</comment>
<keyword evidence="5 6" id="KW-0694">RNA-binding</keyword>
<dbReference type="HAMAP" id="MF_00227">
    <property type="entry name" value="RNase_P"/>
    <property type="match status" value="1"/>
</dbReference>
<dbReference type="GO" id="GO:0030677">
    <property type="term" value="C:ribonuclease P complex"/>
    <property type="evidence" value="ECO:0007669"/>
    <property type="project" value="TreeGrafter"/>
</dbReference>
<dbReference type="OrthoDB" id="9796422at2"/>
<comment type="catalytic activity">
    <reaction evidence="6">
        <text>Endonucleolytic cleavage of RNA, removing 5'-extranucleotides from tRNA precursor.</text>
        <dbReference type="EC" id="3.1.26.5"/>
    </reaction>
</comment>
<reference evidence="9 10" key="1">
    <citation type="submission" date="2018-10" db="EMBL/GenBank/DDBJ databases">
        <title>Comparative functional genomics of the obligate endosymbiont Buchnera aphidicola.</title>
        <authorList>
            <person name="Chong R.A."/>
        </authorList>
    </citation>
    <scope>NUCLEOTIDE SEQUENCE [LARGE SCALE GENOMIC DNA]</scope>
    <source>
        <strain evidence="9 10">Ssp</strain>
    </source>
</reference>